<protein>
    <submittedName>
        <fullName evidence="6">Crp/Fnr family transcriptional regulator</fullName>
    </submittedName>
</protein>
<dbReference type="Gene3D" id="2.60.120.10">
    <property type="entry name" value="Jelly Rolls"/>
    <property type="match status" value="1"/>
</dbReference>
<dbReference type="InterPro" id="IPR036388">
    <property type="entry name" value="WH-like_DNA-bd_sf"/>
</dbReference>
<organism evidence="6 7">
    <name type="scientific">Paracoccus angustae</name>
    <dbReference type="NCBI Taxonomy" id="1671480"/>
    <lineage>
        <taxon>Bacteria</taxon>
        <taxon>Pseudomonadati</taxon>
        <taxon>Pseudomonadota</taxon>
        <taxon>Alphaproteobacteria</taxon>
        <taxon>Rhodobacterales</taxon>
        <taxon>Paracoccaceae</taxon>
        <taxon>Paracoccus</taxon>
    </lineage>
</organism>
<dbReference type="PANTHER" id="PTHR24567:SF74">
    <property type="entry name" value="HTH-TYPE TRANSCRIPTIONAL REGULATOR ARCR"/>
    <property type="match status" value="1"/>
</dbReference>
<sequence>MIDPSDYAQLFDSPILSGLSLDQKHALLASCTARSLKTPAYILRQGEPTTGSYFIASGRVEVGYVDSSGNQVIVHMATAGEMLGEVEALSGRPCACSCLTLPDTTVLFCPAKALYVHVPSQILIPNLCTILHDRLMRENRNKAADHYYNAQQRIRLYLRQLTSDADNAVPISQSQLGVVIGCSRQTVNRMLGELRDEGIIELGRNAVRVLDRERLADGAPAME</sequence>
<dbReference type="SUPFAM" id="SSF51206">
    <property type="entry name" value="cAMP-binding domain-like"/>
    <property type="match status" value="1"/>
</dbReference>
<evidence type="ECO:0000259" key="5">
    <source>
        <dbReference type="PROSITE" id="PS51063"/>
    </source>
</evidence>
<accession>A0ABV7U5T0</accession>
<dbReference type="SMART" id="SM00419">
    <property type="entry name" value="HTH_CRP"/>
    <property type="match status" value="1"/>
</dbReference>
<dbReference type="InterPro" id="IPR018490">
    <property type="entry name" value="cNMP-bd_dom_sf"/>
</dbReference>
<keyword evidence="2" id="KW-0238">DNA-binding</keyword>
<proteinExistence type="predicted"/>
<dbReference type="InterPro" id="IPR014710">
    <property type="entry name" value="RmlC-like_jellyroll"/>
</dbReference>
<dbReference type="RefSeq" id="WP_377761784.1">
    <property type="nucleotide sequence ID" value="NZ_JBHRXY010000009.1"/>
</dbReference>
<dbReference type="Pfam" id="PF00027">
    <property type="entry name" value="cNMP_binding"/>
    <property type="match status" value="1"/>
</dbReference>
<evidence type="ECO:0000256" key="3">
    <source>
        <dbReference type="ARBA" id="ARBA00023163"/>
    </source>
</evidence>
<evidence type="ECO:0000313" key="7">
    <source>
        <dbReference type="Proteomes" id="UP001595539"/>
    </source>
</evidence>
<feature type="domain" description="HTH crp-type" evidence="5">
    <location>
        <begin position="148"/>
        <end position="213"/>
    </location>
</feature>
<keyword evidence="3" id="KW-0804">Transcription</keyword>
<reference evidence="7" key="1">
    <citation type="journal article" date="2019" name="Int. J. Syst. Evol. Microbiol.">
        <title>The Global Catalogue of Microorganisms (GCM) 10K type strain sequencing project: providing services to taxonomists for standard genome sequencing and annotation.</title>
        <authorList>
            <consortium name="The Broad Institute Genomics Platform"/>
            <consortium name="The Broad Institute Genome Sequencing Center for Infectious Disease"/>
            <person name="Wu L."/>
            <person name="Ma J."/>
        </authorList>
    </citation>
    <scope>NUCLEOTIDE SEQUENCE [LARGE SCALE GENOMIC DNA]</scope>
    <source>
        <strain evidence="7">KCTC 42473</strain>
    </source>
</reference>
<dbReference type="PROSITE" id="PS51063">
    <property type="entry name" value="HTH_CRP_2"/>
    <property type="match status" value="1"/>
</dbReference>
<evidence type="ECO:0000259" key="4">
    <source>
        <dbReference type="PROSITE" id="PS50042"/>
    </source>
</evidence>
<evidence type="ECO:0000256" key="1">
    <source>
        <dbReference type="ARBA" id="ARBA00023015"/>
    </source>
</evidence>
<keyword evidence="1" id="KW-0805">Transcription regulation</keyword>
<dbReference type="InterPro" id="IPR000595">
    <property type="entry name" value="cNMP-bd_dom"/>
</dbReference>
<dbReference type="Gene3D" id="1.10.10.10">
    <property type="entry name" value="Winged helix-like DNA-binding domain superfamily/Winged helix DNA-binding domain"/>
    <property type="match status" value="1"/>
</dbReference>
<dbReference type="SUPFAM" id="SSF46785">
    <property type="entry name" value="Winged helix' DNA-binding domain"/>
    <property type="match status" value="1"/>
</dbReference>
<comment type="caution">
    <text evidence="6">The sequence shown here is derived from an EMBL/GenBank/DDBJ whole genome shotgun (WGS) entry which is preliminary data.</text>
</comment>
<dbReference type="InterPro" id="IPR036390">
    <property type="entry name" value="WH_DNA-bd_sf"/>
</dbReference>
<dbReference type="PRINTS" id="PR00034">
    <property type="entry name" value="HTHCRP"/>
</dbReference>
<dbReference type="Proteomes" id="UP001595539">
    <property type="component" value="Unassembled WGS sequence"/>
</dbReference>
<dbReference type="SMART" id="SM00100">
    <property type="entry name" value="cNMP"/>
    <property type="match status" value="1"/>
</dbReference>
<evidence type="ECO:0000313" key="6">
    <source>
        <dbReference type="EMBL" id="MFC3630254.1"/>
    </source>
</evidence>
<dbReference type="PANTHER" id="PTHR24567">
    <property type="entry name" value="CRP FAMILY TRANSCRIPTIONAL REGULATORY PROTEIN"/>
    <property type="match status" value="1"/>
</dbReference>
<name>A0ABV7U5T0_9RHOB</name>
<feature type="domain" description="Cyclic nucleotide-binding" evidence="4">
    <location>
        <begin position="15"/>
        <end position="93"/>
    </location>
</feature>
<dbReference type="PROSITE" id="PS50042">
    <property type="entry name" value="CNMP_BINDING_3"/>
    <property type="match status" value="1"/>
</dbReference>
<dbReference type="InterPro" id="IPR012318">
    <property type="entry name" value="HTH_CRP"/>
</dbReference>
<dbReference type="Pfam" id="PF13545">
    <property type="entry name" value="HTH_Crp_2"/>
    <property type="match status" value="1"/>
</dbReference>
<dbReference type="EMBL" id="JBHRXY010000009">
    <property type="protein sequence ID" value="MFC3630254.1"/>
    <property type="molecule type" value="Genomic_DNA"/>
</dbReference>
<dbReference type="CDD" id="cd00038">
    <property type="entry name" value="CAP_ED"/>
    <property type="match status" value="1"/>
</dbReference>
<evidence type="ECO:0000256" key="2">
    <source>
        <dbReference type="ARBA" id="ARBA00023125"/>
    </source>
</evidence>
<keyword evidence="7" id="KW-1185">Reference proteome</keyword>
<gene>
    <name evidence="6" type="ORF">ACFOM8_12455</name>
</gene>
<dbReference type="InterPro" id="IPR050397">
    <property type="entry name" value="Env_Response_Regulators"/>
</dbReference>